<dbReference type="SUPFAM" id="SSF51905">
    <property type="entry name" value="FAD/NAD(P)-binding domain"/>
    <property type="match status" value="1"/>
</dbReference>
<feature type="domain" description="Glucose-methanol-choline oxidoreductase C-terminal" evidence="7">
    <location>
        <begin position="376"/>
        <end position="496"/>
    </location>
</feature>
<evidence type="ECO:0000256" key="1">
    <source>
        <dbReference type="ARBA" id="ARBA00001974"/>
    </source>
</evidence>
<dbReference type="PANTHER" id="PTHR42784:SF1">
    <property type="entry name" value="PYRANOSE 2-OXIDASE"/>
    <property type="match status" value="1"/>
</dbReference>
<evidence type="ECO:0000256" key="2">
    <source>
        <dbReference type="ARBA" id="ARBA00010790"/>
    </source>
</evidence>
<organism evidence="8 9">
    <name type="scientific">Pendulispora albinea</name>
    <dbReference type="NCBI Taxonomy" id="2741071"/>
    <lineage>
        <taxon>Bacteria</taxon>
        <taxon>Pseudomonadati</taxon>
        <taxon>Myxococcota</taxon>
        <taxon>Myxococcia</taxon>
        <taxon>Myxococcales</taxon>
        <taxon>Sorangiineae</taxon>
        <taxon>Pendulisporaceae</taxon>
        <taxon>Pendulispora</taxon>
    </lineage>
</organism>
<name>A0ABZ2LYV8_9BACT</name>
<protein>
    <submittedName>
        <fullName evidence="8">GMC oxidoreductase</fullName>
    </submittedName>
</protein>
<gene>
    <name evidence="8" type="ORF">LZC94_02020</name>
</gene>
<keyword evidence="9" id="KW-1185">Reference proteome</keyword>
<dbReference type="Proteomes" id="UP001370348">
    <property type="component" value="Chromosome"/>
</dbReference>
<dbReference type="Pfam" id="PF00732">
    <property type="entry name" value="GMC_oxred_N"/>
    <property type="match status" value="1"/>
</dbReference>
<accession>A0ABZ2LYV8</accession>
<dbReference type="PANTHER" id="PTHR42784">
    <property type="entry name" value="PYRANOSE 2-OXIDASE"/>
    <property type="match status" value="1"/>
</dbReference>
<keyword evidence="4" id="KW-0274">FAD</keyword>
<evidence type="ECO:0000259" key="6">
    <source>
        <dbReference type="Pfam" id="PF00732"/>
    </source>
</evidence>
<dbReference type="RefSeq" id="WP_394825687.1">
    <property type="nucleotide sequence ID" value="NZ_CP089984.1"/>
</dbReference>
<evidence type="ECO:0000259" key="7">
    <source>
        <dbReference type="Pfam" id="PF05199"/>
    </source>
</evidence>
<keyword evidence="3" id="KW-0285">Flavoprotein</keyword>
<dbReference type="SUPFAM" id="SSF54373">
    <property type="entry name" value="FAD-linked reductases, C-terminal domain"/>
    <property type="match status" value="1"/>
</dbReference>
<comment type="similarity">
    <text evidence="2">Belongs to the GMC oxidoreductase family.</text>
</comment>
<dbReference type="Gene3D" id="3.50.50.60">
    <property type="entry name" value="FAD/NAD(P)-binding domain"/>
    <property type="match status" value="3"/>
</dbReference>
<evidence type="ECO:0000313" key="8">
    <source>
        <dbReference type="EMBL" id="WXB16057.1"/>
    </source>
</evidence>
<evidence type="ECO:0000256" key="4">
    <source>
        <dbReference type="ARBA" id="ARBA00022827"/>
    </source>
</evidence>
<evidence type="ECO:0000313" key="9">
    <source>
        <dbReference type="Proteomes" id="UP001370348"/>
    </source>
</evidence>
<dbReference type="EMBL" id="CP089984">
    <property type="protein sequence ID" value="WXB16057.1"/>
    <property type="molecule type" value="Genomic_DNA"/>
</dbReference>
<evidence type="ECO:0000256" key="3">
    <source>
        <dbReference type="ARBA" id="ARBA00022630"/>
    </source>
</evidence>
<sequence length="517" mass="57113">MSWSCQRVELDVLIVGSGPVGATFARTLVEGGRKVMMVDAGPQLSSRPGEHLKNHLAYQHSHKRFGALIRGHLHPLTRRTRSAKPIDPLISLDAGVATYAVGGMATHWTGVTPRHHPTMERSDAIAADEWETLYREAEALLRTDTDLTGDAIAHQIVLDALAAEYRELPAPYGPRHLPMAAQRRADTPGLVRWTGVDTILGPLVDGHEGFTLREQHHCARLVPTADGSRIAYAEVVDHIHWRTLRVEAETYVIACGAVLTPQLLYASGIRPPALGRYLTEQPVAFCQVLLRDALIDQVAADPRFADRVAAHRTAHPSDPVPIPRDDLDPNVWIPVSDDRPWHCQIHRDLPYDDMVPNPEIDDRLVVDLRWFGLVDPRPENRVLFSDTDRDVYGMPEPRFEFSLSEQDRTRQHRMMADLRRAAAALGPFLPGSEPRFVLPTLPLHIAGTARMGTDPDTSVVDTGSKVWGISNLYLGGNGLIPTATASNPTLTSVAMALRAARGICRHQTSTLSRKAHV</sequence>
<evidence type="ECO:0000256" key="5">
    <source>
        <dbReference type="ARBA" id="ARBA00023002"/>
    </source>
</evidence>
<dbReference type="InterPro" id="IPR007867">
    <property type="entry name" value="GMC_OxRtase_C"/>
</dbReference>
<keyword evidence="5" id="KW-0560">Oxidoreductase</keyword>
<feature type="domain" description="Glucose-methanol-choline oxidoreductase N-terminal" evidence="6">
    <location>
        <begin position="187"/>
        <end position="283"/>
    </location>
</feature>
<dbReference type="Pfam" id="PF05199">
    <property type="entry name" value="GMC_oxred_C"/>
    <property type="match status" value="1"/>
</dbReference>
<comment type="cofactor">
    <cofactor evidence="1">
        <name>FAD</name>
        <dbReference type="ChEBI" id="CHEBI:57692"/>
    </cofactor>
</comment>
<dbReference type="InterPro" id="IPR000172">
    <property type="entry name" value="GMC_OxRdtase_N"/>
</dbReference>
<dbReference type="InterPro" id="IPR036188">
    <property type="entry name" value="FAD/NAD-bd_sf"/>
</dbReference>
<proteinExistence type="inferred from homology"/>
<reference evidence="8 9" key="1">
    <citation type="submission" date="2021-12" db="EMBL/GenBank/DDBJ databases">
        <title>Discovery of the Pendulisporaceae a myxobacterial family with distinct sporulation behavior and unique specialized metabolism.</title>
        <authorList>
            <person name="Garcia R."/>
            <person name="Popoff A."/>
            <person name="Bader C.D."/>
            <person name="Loehr J."/>
            <person name="Walesch S."/>
            <person name="Walt C."/>
            <person name="Boldt J."/>
            <person name="Bunk B."/>
            <person name="Haeckl F.J.F.P.J."/>
            <person name="Gunesch A.P."/>
            <person name="Birkelbach J."/>
            <person name="Nuebel U."/>
            <person name="Pietschmann T."/>
            <person name="Bach T."/>
            <person name="Mueller R."/>
        </authorList>
    </citation>
    <scope>NUCLEOTIDE SEQUENCE [LARGE SCALE GENOMIC DNA]</scope>
    <source>
        <strain evidence="8 9">MSr11954</strain>
    </source>
</reference>
<dbReference type="Gene3D" id="3.30.410.40">
    <property type="match status" value="1"/>
</dbReference>
<dbReference type="InterPro" id="IPR051473">
    <property type="entry name" value="P2Ox-like"/>
</dbReference>